<dbReference type="InterPro" id="IPR003594">
    <property type="entry name" value="HATPase_dom"/>
</dbReference>
<evidence type="ECO:0000256" key="5">
    <source>
        <dbReference type="ARBA" id="ARBA00022741"/>
    </source>
</evidence>
<dbReference type="InterPro" id="IPR003018">
    <property type="entry name" value="GAF"/>
</dbReference>
<evidence type="ECO:0000313" key="18">
    <source>
        <dbReference type="Proteomes" id="UP000256645"/>
    </source>
</evidence>
<keyword evidence="9" id="KW-0902">Two-component regulatory system</keyword>
<dbReference type="InterPro" id="IPR029016">
    <property type="entry name" value="GAF-like_dom_sf"/>
</dbReference>
<protein>
    <submittedName>
        <fullName evidence="17">Uncharacterized protein</fullName>
    </submittedName>
</protein>
<evidence type="ECO:0000256" key="11">
    <source>
        <dbReference type="PROSITE-ProRule" id="PRU00169"/>
    </source>
</evidence>
<dbReference type="Pfam" id="PF02518">
    <property type="entry name" value="HATPase_c"/>
    <property type="match status" value="1"/>
</dbReference>
<dbReference type="Proteomes" id="UP000256645">
    <property type="component" value="Unassembled WGS sequence"/>
</dbReference>
<feature type="region of interest" description="Disordered" evidence="12">
    <location>
        <begin position="63"/>
        <end position="116"/>
    </location>
</feature>
<feature type="modified residue" description="4-aspartylphosphate" evidence="11">
    <location>
        <position position="976"/>
    </location>
</feature>
<dbReference type="GO" id="GO:0006355">
    <property type="term" value="P:regulation of DNA-templated transcription"/>
    <property type="evidence" value="ECO:0007669"/>
    <property type="project" value="InterPro"/>
</dbReference>
<dbReference type="InterPro" id="IPR000014">
    <property type="entry name" value="PAS"/>
</dbReference>
<dbReference type="InterPro" id="IPR036890">
    <property type="entry name" value="HATPase_C_sf"/>
</dbReference>
<dbReference type="InterPro" id="IPR005467">
    <property type="entry name" value="His_kinase_dom"/>
</dbReference>
<dbReference type="AlphaFoldDB" id="A0A3D8RMV5"/>
<dbReference type="Pfam" id="PF08446">
    <property type="entry name" value="PAS_2"/>
    <property type="match status" value="1"/>
</dbReference>
<keyword evidence="3" id="KW-0716">Sensory transduction</keyword>
<evidence type="ECO:0000256" key="8">
    <source>
        <dbReference type="ARBA" id="ARBA00022991"/>
    </source>
</evidence>
<dbReference type="InterPro" id="IPR001789">
    <property type="entry name" value="Sig_transdc_resp-reg_receiver"/>
</dbReference>
<feature type="domain" description="PAS" evidence="16">
    <location>
        <begin position="160"/>
        <end position="203"/>
    </location>
</feature>
<feature type="compositionally biased region" description="Basic and acidic residues" evidence="12">
    <location>
        <begin position="79"/>
        <end position="96"/>
    </location>
</feature>
<dbReference type="Gene3D" id="3.40.50.2300">
    <property type="match status" value="1"/>
</dbReference>
<dbReference type="SUPFAM" id="SSF55785">
    <property type="entry name" value="PYP-like sensor domain (PAS domain)"/>
    <property type="match status" value="1"/>
</dbReference>
<dbReference type="PRINTS" id="PR01033">
    <property type="entry name" value="PHYTOCHROME"/>
</dbReference>
<dbReference type="Gene3D" id="3.30.565.10">
    <property type="entry name" value="Histidine kinase-like ATPase, C-terminal domain"/>
    <property type="match status" value="1"/>
</dbReference>
<dbReference type="SUPFAM" id="SSF55874">
    <property type="entry name" value="ATPase domain of HSP90 chaperone/DNA topoisomerase II/histidine kinase"/>
    <property type="match status" value="1"/>
</dbReference>
<dbReference type="PROSITE" id="PS50109">
    <property type="entry name" value="HIS_KIN"/>
    <property type="match status" value="1"/>
</dbReference>
<dbReference type="GO" id="GO:0016301">
    <property type="term" value="F:kinase activity"/>
    <property type="evidence" value="ECO:0007669"/>
    <property type="project" value="UniProtKB-KW"/>
</dbReference>
<dbReference type="EMBL" id="PDLM01000006">
    <property type="protein sequence ID" value="RDW75270.1"/>
    <property type="molecule type" value="Genomic_DNA"/>
</dbReference>
<dbReference type="OrthoDB" id="2015534at2759"/>
<feature type="domain" description="Response regulatory" evidence="15">
    <location>
        <begin position="924"/>
        <end position="1059"/>
    </location>
</feature>
<dbReference type="PROSITE" id="PS50046">
    <property type="entry name" value="PHYTOCHROME_2"/>
    <property type="match status" value="1"/>
</dbReference>
<dbReference type="PROSITE" id="PS50112">
    <property type="entry name" value="PAS"/>
    <property type="match status" value="1"/>
</dbReference>
<keyword evidence="10" id="KW-0675">Receptor</keyword>
<dbReference type="GO" id="GO:0009584">
    <property type="term" value="P:detection of visible light"/>
    <property type="evidence" value="ECO:0007669"/>
    <property type="project" value="InterPro"/>
</dbReference>
<feature type="compositionally biased region" description="Polar residues" evidence="12">
    <location>
        <begin position="21"/>
        <end position="32"/>
    </location>
</feature>
<evidence type="ECO:0000256" key="2">
    <source>
        <dbReference type="ARBA" id="ARBA00022553"/>
    </source>
</evidence>
<keyword evidence="5" id="KW-0547">Nucleotide-binding</keyword>
<dbReference type="InterPro" id="IPR011006">
    <property type="entry name" value="CheY-like_superfamily"/>
</dbReference>
<dbReference type="GO" id="GO:0009881">
    <property type="term" value="F:photoreceptor activity"/>
    <property type="evidence" value="ECO:0007669"/>
    <property type="project" value="UniProtKB-KW"/>
</dbReference>
<evidence type="ECO:0000259" key="15">
    <source>
        <dbReference type="PROSITE" id="PS50110"/>
    </source>
</evidence>
<dbReference type="InterPro" id="IPR001294">
    <property type="entry name" value="Phytochrome"/>
</dbReference>
<dbReference type="Gene3D" id="3.30.450.20">
    <property type="entry name" value="PAS domain"/>
    <property type="match status" value="2"/>
</dbReference>
<comment type="caution">
    <text evidence="17">The sequence shown here is derived from an EMBL/GenBank/DDBJ whole genome shotgun (WGS) entry which is preliminary data.</text>
</comment>
<proteinExistence type="predicted"/>
<evidence type="ECO:0000256" key="10">
    <source>
        <dbReference type="ARBA" id="ARBA00023170"/>
    </source>
</evidence>
<feature type="region of interest" description="Disordered" evidence="12">
    <location>
        <begin position="1"/>
        <end position="36"/>
    </location>
</feature>
<feature type="domain" description="Histidine kinase" evidence="14">
    <location>
        <begin position="658"/>
        <end position="805"/>
    </location>
</feature>
<evidence type="ECO:0000256" key="6">
    <source>
        <dbReference type="ARBA" id="ARBA00022777"/>
    </source>
</evidence>
<dbReference type="SMART" id="SM00065">
    <property type="entry name" value="GAF"/>
    <property type="match status" value="1"/>
</dbReference>
<dbReference type="InterPro" id="IPR043150">
    <property type="entry name" value="Phytochrome_PHY_sf"/>
</dbReference>
<evidence type="ECO:0000259" key="14">
    <source>
        <dbReference type="PROSITE" id="PS50109"/>
    </source>
</evidence>
<dbReference type="PROSITE" id="PS50110">
    <property type="entry name" value="RESPONSE_REGULATORY"/>
    <property type="match status" value="1"/>
</dbReference>
<dbReference type="PANTHER" id="PTHR43065:SF10">
    <property type="entry name" value="PEROXIDE STRESS-ACTIVATED HISTIDINE KINASE MAK3"/>
    <property type="match status" value="1"/>
</dbReference>
<gene>
    <name evidence="17" type="ORF">BP6252_06412</name>
</gene>
<evidence type="ECO:0000256" key="7">
    <source>
        <dbReference type="ARBA" id="ARBA00022840"/>
    </source>
</evidence>
<dbReference type="InterPro" id="IPR035965">
    <property type="entry name" value="PAS-like_dom_sf"/>
</dbReference>
<sequence>MRQLLSRKSNTTLHDEETKSPRPSVSAPQNNLEWLPDRNSKSYADIIERFPSTKSVGWKLHSDHQGALTNDGRQTPRRSRSDSGSRLERDERKVSERSQLFPTRMGPPKVLTGGMDEKSRLTYRRCEDEPIHTPGAIQNFGALVAVKYGEHGLLEVRITSENSRKILGYGPEQLFELPSFLDILQDEIREEMVARINHAIREGSTEDTRLDIFQVVLTYPFEPDTRLWCALHLAPGSEGLVICEFEEYLDAFRRDAEIAKMLPVKPVHLGYEVSEEELKKSTVSASKPLLGVEITRQKQKQQFSTLDLFNIMNQAQKQIVGCKSLQATYEVVVGLISELTGFHRVMFYRFDPQKHGLVEAELLDPRASTDAYRGLHFPASDIPKQARELYKLNRIRLLHNREADTARLVCRSEADFEQPLDLTHAYLRAMSPAHHHYLENIGVRSTMSISIVIDSDLWGLIACHGYGELGMRVSLPIRELCRNIGDCAAVQIQRLLTVQRMEARRLPVANPYIEDPADVLALVNADFAMLSIDDTARPIGRPEPYDEALAITSYLQSCRFTQVRSSQNIKADFPGLSYPPGLSSICGLLFVPLSFGDGNDFLVFFRKGQQKQMIWAGNPYEKKYRPGTDYLEPRASFQRWSETVAGMSPEWTVDQPLRVLQALQKDGQQKSLDLSISVDEKLSIMVKGNKSRFEHLIVYFTSNAFRKATTAVVNIRLVRNKEDVSIIELKFQDGGPGMSECELDDTFNTFEQGQRHVKSQSETNGEMGDDIGIIARYVRALQGQIQVTSEIVKGTTFTVELRLEHAPSSDGSRARKFRNLFLSSNGFKGVSSTASMPPSMKPSKPFSTEMQRKTETTTPSEVIFTAITPGTTGQPFHRIASSGSSDHAPSIDDGAKGETILQTPDMVSRDSPSSPSQASMHNLNVLIAEDDPISLRALDERLSQWGHTVEIASNGQECYDRFMALTPSGVDVILMDLKMPSVDGTFSTKLIRFMETESMNRSKYSGQDPQSPKPRVPIIAVSASLFDGWLMKPIDFRRLDLLLEGVKAPKSRREALYTPGQWEKGGWFLP</sequence>
<dbReference type="PANTHER" id="PTHR43065">
    <property type="entry name" value="SENSOR HISTIDINE KINASE"/>
    <property type="match status" value="1"/>
</dbReference>
<dbReference type="GO" id="GO:0005524">
    <property type="term" value="F:ATP binding"/>
    <property type="evidence" value="ECO:0007669"/>
    <property type="project" value="UniProtKB-KW"/>
</dbReference>
<keyword evidence="2 11" id="KW-0597">Phosphoprotein</keyword>
<feature type="domain" description="Phytochrome chromophore attachment site" evidence="13">
    <location>
        <begin position="324"/>
        <end position="464"/>
    </location>
</feature>
<dbReference type="SMART" id="SM00387">
    <property type="entry name" value="HATPase_c"/>
    <property type="match status" value="1"/>
</dbReference>
<evidence type="ECO:0000256" key="12">
    <source>
        <dbReference type="SAM" id="MobiDB-lite"/>
    </source>
</evidence>
<keyword evidence="4" id="KW-0808">Transferase</keyword>
<dbReference type="CDD" id="cd17546">
    <property type="entry name" value="REC_hyHK_CKI1_RcsC-like"/>
    <property type="match status" value="1"/>
</dbReference>
<dbReference type="InterPro" id="IPR013515">
    <property type="entry name" value="Phytochrome_cen-reg"/>
</dbReference>
<dbReference type="SMART" id="SM00448">
    <property type="entry name" value="REC"/>
    <property type="match status" value="1"/>
</dbReference>
<dbReference type="GO" id="GO:0000160">
    <property type="term" value="P:phosphorelay signal transduction system"/>
    <property type="evidence" value="ECO:0007669"/>
    <property type="project" value="UniProtKB-KW"/>
</dbReference>
<evidence type="ECO:0000256" key="3">
    <source>
        <dbReference type="ARBA" id="ARBA00022606"/>
    </source>
</evidence>
<dbReference type="STRING" id="1849047.A0A3D8RMV5"/>
<keyword evidence="1" id="KW-0600">Photoreceptor protein</keyword>
<reference evidence="17 18" key="1">
    <citation type="journal article" date="2018" name="IMA Fungus">
        <title>IMA Genome-F 9: Draft genome sequence of Annulohypoxylon stygium, Aspergillus mulundensis, Berkeleyomyces basicola (syn. Thielaviopsis basicola), Ceratocystis smalleyi, two Cercospora beticola strains, Coleophoma cylindrospora, Fusarium fracticaudum, Phialophora cf. hyalina, and Morchella septimelata.</title>
        <authorList>
            <person name="Wingfield B.D."/>
            <person name="Bills G.F."/>
            <person name="Dong Y."/>
            <person name="Huang W."/>
            <person name="Nel W.J."/>
            <person name="Swalarsk-Parry B.S."/>
            <person name="Vaghefi N."/>
            <person name="Wilken P.M."/>
            <person name="An Z."/>
            <person name="de Beer Z.W."/>
            <person name="De Vos L."/>
            <person name="Chen L."/>
            <person name="Duong T.A."/>
            <person name="Gao Y."/>
            <person name="Hammerbacher A."/>
            <person name="Kikkert J.R."/>
            <person name="Li Y."/>
            <person name="Li H."/>
            <person name="Li K."/>
            <person name="Li Q."/>
            <person name="Liu X."/>
            <person name="Ma X."/>
            <person name="Naidoo K."/>
            <person name="Pethybridge S.J."/>
            <person name="Sun J."/>
            <person name="Steenkamp E.T."/>
            <person name="van der Nest M.A."/>
            <person name="van Wyk S."/>
            <person name="Wingfield M.J."/>
            <person name="Xiong C."/>
            <person name="Yue Q."/>
            <person name="Zhang X."/>
        </authorList>
    </citation>
    <scope>NUCLEOTIDE SEQUENCE [LARGE SCALE GENOMIC DNA]</scope>
    <source>
        <strain evidence="17 18">BP6252</strain>
    </source>
</reference>
<dbReference type="Gene3D" id="3.30.450.270">
    <property type="match status" value="1"/>
</dbReference>
<accession>A0A3D8RMV5</accession>
<evidence type="ECO:0000259" key="13">
    <source>
        <dbReference type="PROSITE" id="PS50046"/>
    </source>
</evidence>
<organism evidence="17 18">
    <name type="scientific">Coleophoma cylindrospora</name>
    <dbReference type="NCBI Taxonomy" id="1849047"/>
    <lineage>
        <taxon>Eukaryota</taxon>
        <taxon>Fungi</taxon>
        <taxon>Dikarya</taxon>
        <taxon>Ascomycota</taxon>
        <taxon>Pezizomycotina</taxon>
        <taxon>Leotiomycetes</taxon>
        <taxon>Helotiales</taxon>
        <taxon>Dermateaceae</taxon>
        <taxon>Coleophoma</taxon>
    </lineage>
</organism>
<dbReference type="InterPro" id="IPR016132">
    <property type="entry name" value="Phyto_chromo_attachment"/>
</dbReference>
<dbReference type="Pfam" id="PF00360">
    <property type="entry name" value="PHY"/>
    <property type="match status" value="1"/>
</dbReference>
<evidence type="ECO:0000256" key="9">
    <source>
        <dbReference type="ARBA" id="ARBA00023012"/>
    </source>
</evidence>
<dbReference type="Pfam" id="PF00072">
    <property type="entry name" value="Response_reg"/>
    <property type="match status" value="1"/>
</dbReference>
<evidence type="ECO:0000256" key="1">
    <source>
        <dbReference type="ARBA" id="ARBA00022543"/>
    </source>
</evidence>
<dbReference type="InterPro" id="IPR013654">
    <property type="entry name" value="PAS_2"/>
</dbReference>
<keyword evidence="8" id="KW-0157">Chromophore</keyword>
<dbReference type="SUPFAM" id="SSF55781">
    <property type="entry name" value="GAF domain-like"/>
    <property type="match status" value="2"/>
</dbReference>
<evidence type="ECO:0000256" key="4">
    <source>
        <dbReference type="ARBA" id="ARBA00022679"/>
    </source>
</evidence>
<dbReference type="Pfam" id="PF01590">
    <property type="entry name" value="GAF"/>
    <property type="match status" value="1"/>
</dbReference>
<evidence type="ECO:0000259" key="16">
    <source>
        <dbReference type="PROSITE" id="PS50112"/>
    </source>
</evidence>
<feature type="compositionally biased region" description="Polar residues" evidence="12">
    <location>
        <begin position="1"/>
        <end position="12"/>
    </location>
</feature>
<keyword evidence="6" id="KW-0418">Kinase</keyword>
<keyword evidence="18" id="KW-1185">Reference proteome</keyword>
<dbReference type="SUPFAM" id="SSF52172">
    <property type="entry name" value="CheY-like"/>
    <property type="match status" value="1"/>
</dbReference>
<dbReference type="Gene3D" id="3.30.450.40">
    <property type="match status" value="1"/>
</dbReference>
<evidence type="ECO:0000313" key="17">
    <source>
        <dbReference type="EMBL" id="RDW75270.1"/>
    </source>
</evidence>
<keyword evidence="7" id="KW-0067">ATP-binding</keyword>
<name>A0A3D8RMV5_9HELO</name>